<dbReference type="Proteomes" id="UP000749559">
    <property type="component" value="Unassembled WGS sequence"/>
</dbReference>
<dbReference type="EMBL" id="CAIIXF020000005">
    <property type="protein sequence ID" value="CAH1784354.1"/>
    <property type="molecule type" value="Genomic_DNA"/>
</dbReference>
<reference evidence="1" key="1">
    <citation type="submission" date="2022-03" db="EMBL/GenBank/DDBJ databases">
        <authorList>
            <person name="Martin C."/>
        </authorList>
    </citation>
    <scope>NUCLEOTIDE SEQUENCE</scope>
</reference>
<organism evidence="1 2">
    <name type="scientific">Owenia fusiformis</name>
    <name type="common">Polychaete worm</name>
    <dbReference type="NCBI Taxonomy" id="6347"/>
    <lineage>
        <taxon>Eukaryota</taxon>
        <taxon>Metazoa</taxon>
        <taxon>Spiralia</taxon>
        <taxon>Lophotrochozoa</taxon>
        <taxon>Annelida</taxon>
        <taxon>Polychaeta</taxon>
        <taxon>Sedentaria</taxon>
        <taxon>Canalipalpata</taxon>
        <taxon>Sabellida</taxon>
        <taxon>Oweniida</taxon>
        <taxon>Oweniidae</taxon>
        <taxon>Owenia</taxon>
    </lineage>
</organism>
<proteinExistence type="predicted"/>
<keyword evidence="2" id="KW-1185">Reference proteome</keyword>
<protein>
    <submittedName>
        <fullName evidence="1">Uncharacterized protein</fullName>
    </submittedName>
</protein>
<accession>A0A8J1T5X0</accession>
<name>A0A8J1T5X0_OWEFU</name>
<feature type="non-terminal residue" evidence="1">
    <location>
        <position position="1"/>
    </location>
</feature>
<comment type="caution">
    <text evidence="1">The sequence shown here is derived from an EMBL/GenBank/DDBJ whole genome shotgun (WGS) entry which is preliminary data.</text>
</comment>
<dbReference type="GO" id="GO:0008061">
    <property type="term" value="F:chitin binding"/>
    <property type="evidence" value="ECO:0007669"/>
    <property type="project" value="InterPro"/>
</dbReference>
<dbReference type="AlphaFoldDB" id="A0A8J1T5X0"/>
<evidence type="ECO:0000313" key="1">
    <source>
        <dbReference type="EMBL" id="CAH1784354.1"/>
    </source>
</evidence>
<dbReference type="SUPFAM" id="SSF57625">
    <property type="entry name" value="Invertebrate chitin-binding proteins"/>
    <property type="match status" value="1"/>
</dbReference>
<feature type="non-terminal residue" evidence="1">
    <location>
        <position position="345"/>
    </location>
</feature>
<sequence length="345" mass="37625">ALADDSVCSQKADDWYIRKDDKCFYHCDKNKGYKKCCAPGTCVKYGFIEGLSENPCDHCSGRSPPTEPPLPPPDCSDKAEGWFIKTGHFTFLHCSHGNGYHKYCAEGSCVVKGFRQGLDNPCGHCDTPEPTPPPPPSCDGKDTGLFIKIDSFKYLQCANGIGFEKTCAPGSCVKAGFTEGFGNPCGFCVRSASDQSVCSGKADDYYIKKDDKCFYHCDKEIGFKKCCAPGTCVKPGFKEGLSENPCDHCAQQPSVCTGKADNLYIKKDEKCFYHCDKGVSFEKCCAPGTCVKSGFNEGFDNPCDHCAQPPSVCTGKADNLYIKKDEKCFYHCDKGVSFEKCCAPG</sequence>
<gene>
    <name evidence="1" type="ORF">OFUS_LOCUS10566</name>
</gene>
<dbReference type="InterPro" id="IPR036508">
    <property type="entry name" value="Chitin-bd_dom_sf"/>
</dbReference>
<evidence type="ECO:0000313" key="2">
    <source>
        <dbReference type="Proteomes" id="UP000749559"/>
    </source>
</evidence>